<evidence type="ECO:0000256" key="3">
    <source>
        <dbReference type="ARBA" id="ARBA00022679"/>
    </source>
</evidence>
<comment type="cofactor">
    <cofactor evidence="5">
        <name>ATP</name>
        <dbReference type="ChEBI" id="CHEBI:30616"/>
    </cofactor>
</comment>
<dbReference type="RefSeq" id="WP_091684849.1">
    <property type="nucleotide sequence ID" value="NZ_FOSN01000014.1"/>
</dbReference>
<dbReference type="PROSITE" id="PS01044">
    <property type="entry name" value="SQUALEN_PHYTOEN_SYN_1"/>
    <property type="match status" value="1"/>
</dbReference>
<dbReference type="InterPro" id="IPR019845">
    <property type="entry name" value="Squalene/phytoene_synthase_CS"/>
</dbReference>
<name>A0A1I4BAN5_9HYPH</name>
<proteinExistence type="inferred from homology"/>
<dbReference type="SFLD" id="SFLDG01018">
    <property type="entry name" value="Squalene/Phytoene_Synthase_Lik"/>
    <property type="match status" value="1"/>
</dbReference>
<dbReference type="InterPro" id="IPR033904">
    <property type="entry name" value="Trans_IPPS_HH"/>
</dbReference>
<dbReference type="OrthoDB" id="9807580at2"/>
<comment type="similarity">
    <text evidence="2">Belongs to the phytoene/squalene synthase family.</text>
</comment>
<dbReference type="SUPFAM" id="SSF48576">
    <property type="entry name" value="Terpenoid synthases"/>
    <property type="match status" value="1"/>
</dbReference>
<dbReference type="PROSITE" id="PS01045">
    <property type="entry name" value="SQUALEN_PHYTOEN_SYN_2"/>
    <property type="match status" value="1"/>
</dbReference>
<dbReference type="InterPro" id="IPR008949">
    <property type="entry name" value="Isoprenoid_synthase_dom_sf"/>
</dbReference>
<dbReference type="PANTHER" id="PTHR31480">
    <property type="entry name" value="BIFUNCTIONAL LYCOPENE CYCLASE/PHYTOENE SYNTHASE"/>
    <property type="match status" value="1"/>
</dbReference>
<evidence type="ECO:0000313" key="6">
    <source>
        <dbReference type="EMBL" id="SFK65862.1"/>
    </source>
</evidence>
<dbReference type="Proteomes" id="UP000198755">
    <property type="component" value="Unassembled WGS sequence"/>
</dbReference>
<reference evidence="6 7" key="1">
    <citation type="submission" date="2016-10" db="EMBL/GenBank/DDBJ databases">
        <authorList>
            <person name="de Groot N.N."/>
        </authorList>
    </citation>
    <scope>NUCLEOTIDE SEQUENCE [LARGE SCALE GENOMIC DNA]</scope>
    <source>
        <strain evidence="6 7">NE2</strain>
    </source>
</reference>
<dbReference type="STRING" id="1612308.SAMN05444581_11411"/>
<dbReference type="FunFam" id="1.10.600.10:FF:000020">
    <property type="entry name" value="Phytoene synthase"/>
    <property type="match status" value="1"/>
</dbReference>
<dbReference type="InterPro" id="IPR044843">
    <property type="entry name" value="Trans_IPPS_bact-type"/>
</dbReference>
<gene>
    <name evidence="6" type="ORF">SAMN05444581_11411</name>
</gene>
<sequence>MDAIVALSRERIENGSMSFFRAARLFPTDLRESAYLLYAWCRHCDDEIDGQILGHASPLPDGAGARNPREEGPAPQEERLAVLREKTMAALAGEARDPVFIGLQRVVKAHGICERYPLDLIEGMAMDVRGRTYACLDDTLNYAYHVAGVVGLMMAGIMGVRDRATLERACDLGIAFQLTNIARDVVPDAVRGRVYLPADWLANERVPVSETALARHRPAVFKTTERLLAVADEYYVSAAGGVGRLPYRAAWAVAAARRVYWGIGSIIRERGEAAWDCRASASRASHLAALAIASAEAAALIAMNGRRRPKPRIGLWTPSHLWLN</sequence>
<dbReference type="CDD" id="cd00683">
    <property type="entry name" value="Trans_IPPS_HH"/>
    <property type="match status" value="1"/>
</dbReference>
<keyword evidence="3" id="KW-0808">Transferase</keyword>
<dbReference type="SFLD" id="SFLDS00005">
    <property type="entry name" value="Isoprenoid_Synthase_Type_I"/>
    <property type="match status" value="1"/>
</dbReference>
<keyword evidence="4" id="KW-0125">Carotenoid biosynthesis</keyword>
<evidence type="ECO:0000256" key="1">
    <source>
        <dbReference type="ARBA" id="ARBA00004684"/>
    </source>
</evidence>
<dbReference type="EMBL" id="FOSN01000014">
    <property type="protein sequence ID" value="SFK65862.1"/>
    <property type="molecule type" value="Genomic_DNA"/>
</dbReference>
<evidence type="ECO:0000313" key="7">
    <source>
        <dbReference type="Proteomes" id="UP000198755"/>
    </source>
</evidence>
<protein>
    <submittedName>
        <fullName evidence="6">Phytoene synthase</fullName>
    </submittedName>
</protein>
<organism evidence="6 7">
    <name type="scientific">Methylocapsa palsarum</name>
    <dbReference type="NCBI Taxonomy" id="1612308"/>
    <lineage>
        <taxon>Bacteria</taxon>
        <taxon>Pseudomonadati</taxon>
        <taxon>Pseudomonadota</taxon>
        <taxon>Alphaproteobacteria</taxon>
        <taxon>Hyphomicrobiales</taxon>
        <taxon>Beijerinckiaceae</taxon>
        <taxon>Methylocapsa</taxon>
    </lineage>
</organism>
<dbReference type="Gene3D" id="1.10.600.10">
    <property type="entry name" value="Farnesyl Diphosphate Synthase"/>
    <property type="match status" value="1"/>
</dbReference>
<evidence type="ECO:0000256" key="2">
    <source>
        <dbReference type="ARBA" id="ARBA00006251"/>
    </source>
</evidence>
<dbReference type="GO" id="GO:0004311">
    <property type="term" value="F:geranylgeranyl diphosphate synthase activity"/>
    <property type="evidence" value="ECO:0007669"/>
    <property type="project" value="InterPro"/>
</dbReference>
<dbReference type="GO" id="GO:0051996">
    <property type="term" value="F:squalene synthase [NAD(P)H] activity"/>
    <property type="evidence" value="ECO:0007669"/>
    <property type="project" value="InterPro"/>
</dbReference>
<dbReference type="Pfam" id="PF00494">
    <property type="entry name" value="SQS_PSY"/>
    <property type="match status" value="1"/>
</dbReference>
<dbReference type="GO" id="GO:0016117">
    <property type="term" value="P:carotenoid biosynthetic process"/>
    <property type="evidence" value="ECO:0007669"/>
    <property type="project" value="UniProtKB-KW"/>
</dbReference>
<evidence type="ECO:0000256" key="4">
    <source>
        <dbReference type="ARBA" id="ARBA00022746"/>
    </source>
</evidence>
<dbReference type="SFLD" id="SFLDG01212">
    <property type="entry name" value="Phytoene_synthase_like"/>
    <property type="match status" value="1"/>
</dbReference>
<comment type="pathway">
    <text evidence="1">Carotenoid biosynthesis; phytoene biosynthesis.</text>
</comment>
<dbReference type="AlphaFoldDB" id="A0A1I4BAN5"/>
<keyword evidence="7" id="KW-1185">Reference proteome</keyword>
<evidence type="ECO:0000256" key="5">
    <source>
        <dbReference type="ARBA" id="ARBA00053028"/>
    </source>
</evidence>
<dbReference type="InterPro" id="IPR002060">
    <property type="entry name" value="Squ/phyt_synthse"/>
</dbReference>
<accession>A0A1I4BAN5</accession>